<evidence type="ECO:0000313" key="1">
    <source>
        <dbReference type="EMBL" id="KAI0087374.1"/>
    </source>
</evidence>
<name>A0ACB8TZP9_9APHY</name>
<protein>
    <submittedName>
        <fullName evidence="1">Uncharacterized protein</fullName>
    </submittedName>
</protein>
<dbReference type="EMBL" id="MU274918">
    <property type="protein sequence ID" value="KAI0087374.1"/>
    <property type="molecule type" value="Genomic_DNA"/>
</dbReference>
<sequence>MADTLPPELGDRVIDFLHDDSRALSACSLTCRSWLPVARYHRWSHTRLERSRLLEFVGLLVDAPDLASFISRLDFYDSSGSIRRRMGTLRICQPDEFDLVLKVLPNLRSLHLEYWLILEEVAEIAAANPTFCALDELALLNCDVETLDTAAKLMAIPYPSLNSICLSAIQLKDAENPGTQDKSPWIPALEHRPAAKKLLLSGLYATEVMSLFEWISGSVTSLQIVIQNENDAPIVGAMLSSVGHALIELDLVVDTDNSLQAVFHESGFSLTGLPALRHCSLTFNLREMFVPGNISLPWISTFLQELSSNYLDTIILKLRADDLEDLRALDSECGVREIHPVLFDDLEALDWTSLESSTATGRLPSLKRIIVEGRGNSLRFLSLIHVMHKPLKPLLQLRTLQ</sequence>
<reference evidence="1" key="1">
    <citation type="journal article" date="2021" name="Environ. Microbiol.">
        <title>Gene family expansions and transcriptome signatures uncover fungal adaptations to wood decay.</title>
        <authorList>
            <person name="Hage H."/>
            <person name="Miyauchi S."/>
            <person name="Viragh M."/>
            <person name="Drula E."/>
            <person name="Min B."/>
            <person name="Chaduli D."/>
            <person name="Navarro D."/>
            <person name="Favel A."/>
            <person name="Norest M."/>
            <person name="Lesage-Meessen L."/>
            <person name="Balint B."/>
            <person name="Merenyi Z."/>
            <person name="de Eugenio L."/>
            <person name="Morin E."/>
            <person name="Martinez A.T."/>
            <person name="Baldrian P."/>
            <person name="Stursova M."/>
            <person name="Martinez M.J."/>
            <person name="Novotny C."/>
            <person name="Magnuson J.K."/>
            <person name="Spatafora J.W."/>
            <person name="Maurice S."/>
            <person name="Pangilinan J."/>
            <person name="Andreopoulos W."/>
            <person name="LaButti K."/>
            <person name="Hundley H."/>
            <person name="Na H."/>
            <person name="Kuo A."/>
            <person name="Barry K."/>
            <person name="Lipzen A."/>
            <person name="Henrissat B."/>
            <person name="Riley R."/>
            <person name="Ahrendt S."/>
            <person name="Nagy L.G."/>
            <person name="Grigoriev I.V."/>
            <person name="Martin F."/>
            <person name="Rosso M.N."/>
        </authorList>
    </citation>
    <scope>NUCLEOTIDE SEQUENCE</scope>
    <source>
        <strain evidence="1">CBS 384.51</strain>
    </source>
</reference>
<proteinExistence type="predicted"/>
<keyword evidence="2" id="KW-1185">Reference proteome</keyword>
<accession>A0ACB8TZP9</accession>
<comment type="caution">
    <text evidence="1">The sequence shown here is derived from an EMBL/GenBank/DDBJ whole genome shotgun (WGS) entry which is preliminary data.</text>
</comment>
<dbReference type="Proteomes" id="UP001055072">
    <property type="component" value="Unassembled WGS sequence"/>
</dbReference>
<evidence type="ECO:0000313" key="2">
    <source>
        <dbReference type="Proteomes" id="UP001055072"/>
    </source>
</evidence>
<gene>
    <name evidence="1" type="ORF">BDY19DRAFT_995062</name>
</gene>
<organism evidence="1 2">
    <name type="scientific">Irpex rosettiformis</name>
    <dbReference type="NCBI Taxonomy" id="378272"/>
    <lineage>
        <taxon>Eukaryota</taxon>
        <taxon>Fungi</taxon>
        <taxon>Dikarya</taxon>
        <taxon>Basidiomycota</taxon>
        <taxon>Agaricomycotina</taxon>
        <taxon>Agaricomycetes</taxon>
        <taxon>Polyporales</taxon>
        <taxon>Irpicaceae</taxon>
        <taxon>Irpex</taxon>
    </lineage>
</organism>